<keyword evidence="6" id="KW-0695">RNA-directed DNA polymerase</keyword>
<keyword evidence="4" id="KW-0255">Endonuclease</keyword>
<keyword evidence="3" id="KW-0540">Nuclease</keyword>
<dbReference type="Pfam" id="PF17917">
    <property type="entry name" value="RT_RNaseH"/>
    <property type="match status" value="1"/>
</dbReference>
<dbReference type="GO" id="GO:0042575">
    <property type="term" value="C:DNA polymerase complex"/>
    <property type="evidence" value="ECO:0007669"/>
    <property type="project" value="UniProtKB-ARBA"/>
</dbReference>
<dbReference type="Proteomes" id="UP000283509">
    <property type="component" value="Unassembled WGS sequence"/>
</dbReference>
<evidence type="ECO:0000256" key="1">
    <source>
        <dbReference type="ARBA" id="ARBA00022679"/>
    </source>
</evidence>
<reference evidence="8 9" key="1">
    <citation type="submission" date="2018-04" db="EMBL/GenBank/DDBJ databases">
        <authorList>
            <person name="Zhang X."/>
            <person name="Yuan J."/>
            <person name="Li F."/>
            <person name="Xiang J."/>
        </authorList>
    </citation>
    <scope>NUCLEOTIDE SEQUENCE [LARGE SCALE GENOMIC DNA]</scope>
    <source>
        <tissue evidence="8">Muscle</tissue>
    </source>
</reference>
<evidence type="ECO:0000256" key="2">
    <source>
        <dbReference type="ARBA" id="ARBA00022695"/>
    </source>
</evidence>
<name>A0A423SJR4_PENVA</name>
<dbReference type="InterPro" id="IPR036397">
    <property type="entry name" value="RNaseH_sf"/>
</dbReference>
<dbReference type="STRING" id="6689.A0A423SJR4"/>
<dbReference type="InterPro" id="IPR012337">
    <property type="entry name" value="RNaseH-like_sf"/>
</dbReference>
<evidence type="ECO:0000256" key="5">
    <source>
        <dbReference type="ARBA" id="ARBA00022801"/>
    </source>
</evidence>
<dbReference type="OrthoDB" id="6375380at2759"/>
<gene>
    <name evidence="8" type="ORF">C7M84_017615</name>
</gene>
<accession>A0A423SJR4</accession>
<dbReference type="AlphaFoldDB" id="A0A423SJR4"/>
<protein>
    <recommendedName>
        <fullName evidence="7">Reverse transcriptase RNase H-like domain-containing protein</fullName>
    </recommendedName>
</protein>
<sequence length="458" mass="51093">MCAMKGITLKPEKFKFCRRELDFVGFHVGWDAYKTTDERLAAIRNFSMPETPSLTDIRSWYGFVNQLAPFLATAPIMEPFRELLQKPQGKREKFLRAKDVICQLAKDSLTFYDKERPTIAITDWSKVGIGFIILQQYCDCPARDAPFCCKRGWRLALCGSRHLTSAETSYAPVEGEALAVAWSLRKTRLFLLGCPNLVIITDHRPLVKLFAIKEKTLQYRFQVKYLEDERNHAADLLSHYPALCALPDDPDKDQADDLEVAVAAATTTALFGDDCITLDYTIVQHVASKDPEYQLLIAKESAKALRHQVAANLHAGHQGLDSTSEGKAGSVLAWNFTVADLFQLEGQTYIAYADRCTGWLEISHLPHGATSSRIMALFRQYFARWGVPEVISTDGGTNLTSDEYAQSNGRAEAAVKSAKRLLRANTGAGGSLDSDKVSKALLQYLNTPLREMNKSPPN</sequence>
<dbReference type="SUPFAM" id="SSF56672">
    <property type="entry name" value="DNA/RNA polymerases"/>
    <property type="match status" value="1"/>
</dbReference>
<comment type="caution">
    <text evidence="8">The sequence shown here is derived from an EMBL/GenBank/DDBJ whole genome shotgun (WGS) entry which is preliminary data.</text>
</comment>
<proteinExistence type="predicted"/>
<dbReference type="GO" id="GO:0004519">
    <property type="term" value="F:endonuclease activity"/>
    <property type="evidence" value="ECO:0007669"/>
    <property type="project" value="UniProtKB-KW"/>
</dbReference>
<dbReference type="InterPro" id="IPR050951">
    <property type="entry name" value="Retrovirus_Pol_polyprotein"/>
</dbReference>
<dbReference type="PANTHER" id="PTHR37984:SF15">
    <property type="entry name" value="INTEGRASE CATALYTIC DOMAIN-CONTAINING PROTEIN"/>
    <property type="match status" value="1"/>
</dbReference>
<keyword evidence="1" id="KW-0808">Transferase</keyword>
<feature type="domain" description="Reverse transcriptase RNase H-like" evidence="7">
    <location>
        <begin position="113"/>
        <end position="216"/>
    </location>
</feature>
<dbReference type="InterPro" id="IPR041373">
    <property type="entry name" value="RT_RNaseH"/>
</dbReference>
<dbReference type="EMBL" id="QCYY01003251">
    <property type="protein sequence ID" value="ROT64432.1"/>
    <property type="molecule type" value="Genomic_DNA"/>
</dbReference>
<keyword evidence="5" id="KW-0378">Hydrolase</keyword>
<dbReference type="InterPro" id="IPR043502">
    <property type="entry name" value="DNA/RNA_pol_sf"/>
</dbReference>
<evidence type="ECO:0000313" key="8">
    <source>
        <dbReference type="EMBL" id="ROT64432.1"/>
    </source>
</evidence>
<dbReference type="Gene3D" id="3.30.420.10">
    <property type="entry name" value="Ribonuclease H-like superfamily/Ribonuclease H"/>
    <property type="match status" value="1"/>
</dbReference>
<dbReference type="GO" id="GO:0003964">
    <property type="term" value="F:RNA-directed DNA polymerase activity"/>
    <property type="evidence" value="ECO:0007669"/>
    <property type="project" value="UniProtKB-KW"/>
</dbReference>
<dbReference type="SUPFAM" id="SSF53098">
    <property type="entry name" value="Ribonuclease H-like"/>
    <property type="match status" value="1"/>
</dbReference>
<reference evidence="8 9" key="2">
    <citation type="submission" date="2019-01" db="EMBL/GenBank/DDBJ databases">
        <title>The decoding of complex shrimp genome reveals the adaptation for benthos swimmer, frequently molting mechanism and breeding impact on genome.</title>
        <authorList>
            <person name="Sun Y."/>
            <person name="Gao Y."/>
            <person name="Yu Y."/>
        </authorList>
    </citation>
    <scope>NUCLEOTIDE SEQUENCE [LARGE SCALE GENOMIC DNA]</scope>
    <source>
        <tissue evidence="8">Muscle</tissue>
    </source>
</reference>
<evidence type="ECO:0000256" key="3">
    <source>
        <dbReference type="ARBA" id="ARBA00022722"/>
    </source>
</evidence>
<evidence type="ECO:0000256" key="4">
    <source>
        <dbReference type="ARBA" id="ARBA00022759"/>
    </source>
</evidence>
<evidence type="ECO:0000256" key="6">
    <source>
        <dbReference type="ARBA" id="ARBA00022918"/>
    </source>
</evidence>
<keyword evidence="9" id="KW-1185">Reference proteome</keyword>
<organism evidence="8 9">
    <name type="scientific">Penaeus vannamei</name>
    <name type="common">Whiteleg shrimp</name>
    <name type="synonym">Litopenaeus vannamei</name>
    <dbReference type="NCBI Taxonomy" id="6689"/>
    <lineage>
        <taxon>Eukaryota</taxon>
        <taxon>Metazoa</taxon>
        <taxon>Ecdysozoa</taxon>
        <taxon>Arthropoda</taxon>
        <taxon>Crustacea</taxon>
        <taxon>Multicrustacea</taxon>
        <taxon>Malacostraca</taxon>
        <taxon>Eumalacostraca</taxon>
        <taxon>Eucarida</taxon>
        <taxon>Decapoda</taxon>
        <taxon>Dendrobranchiata</taxon>
        <taxon>Penaeoidea</taxon>
        <taxon>Penaeidae</taxon>
        <taxon>Penaeus</taxon>
    </lineage>
</organism>
<evidence type="ECO:0000259" key="7">
    <source>
        <dbReference type="Pfam" id="PF17917"/>
    </source>
</evidence>
<evidence type="ECO:0000313" key="9">
    <source>
        <dbReference type="Proteomes" id="UP000283509"/>
    </source>
</evidence>
<dbReference type="GO" id="GO:0003676">
    <property type="term" value="F:nucleic acid binding"/>
    <property type="evidence" value="ECO:0007669"/>
    <property type="project" value="InterPro"/>
</dbReference>
<dbReference type="GO" id="GO:0016787">
    <property type="term" value="F:hydrolase activity"/>
    <property type="evidence" value="ECO:0007669"/>
    <property type="project" value="UniProtKB-KW"/>
</dbReference>
<keyword evidence="2" id="KW-0548">Nucleotidyltransferase</keyword>
<dbReference type="PANTHER" id="PTHR37984">
    <property type="entry name" value="PROTEIN CBG26694"/>
    <property type="match status" value="1"/>
</dbReference>